<dbReference type="Proteomes" id="UP000325466">
    <property type="component" value="Unassembled WGS sequence"/>
</dbReference>
<dbReference type="GeneID" id="66838251"/>
<organism evidence="1 2">
    <name type="scientific">Rhodococcus aetherivorans</name>
    <dbReference type="NCBI Taxonomy" id="191292"/>
    <lineage>
        <taxon>Bacteria</taxon>
        <taxon>Bacillati</taxon>
        <taxon>Actinomycetota</taxon>
        <taxon>Actinomycetes</taxon>
        <taxon>Mycobacteriales</taxon>
        <taxon>Nocardiaceae</taxon>
        <taxon>Rhodococcus</taxon>
    </lineage>
</organism>
<reference evidence="1 2" key="1">
    <citation type="journal article" date="2018" name="Biodegradation">
        <title>1,4-Dioxane degradation characteristics of Rhodococcus aetherivorans JCM 14343.</title>
        <authorList>
            <person name="Inoue D."/>
            <person name="Tsunoda T."/>
            <person name="Yamamoto N."/>
            <person name="Ike M."/>
            <person name="Sei K."/>
        </authorList>
    </citation>
    <scope>NUCLEOTIDE SEQUENCE [LARGE SCALE GENOMIC DNA]</scope>
    <source>
        <strain evidence="1 2">JCM 14343</strain>
    </source>
</reference>
<evidence type="ECO:0000313" key="2">
    <source>
        <dbReference type="Proteomes" id="UP000325466"/>
    </source>
</evidence>
<dbReference type="Pfam" id="PF13830">
    <property type="entry name" value="DUF4192"/>
    <property type="match status" value="1"/>
</dbReference>
<sequence length="332" mass="35533">MSDRIHIEGIGELIAAVPTVLSFVPEQSIVLVFSSAGRITWMVRTDFGTGGRLLTAETIARSGESDAVIVVVVAKGRTFREVIAEGDRVNATMLGLGVEVQGIYYTPSIEGGQTWTDMQTFGTGTVVDPATTAAAAATVFTGKQFTRTREEIVARYRRDDATMTDRRRARKTKEVMGENFPRSVISELADAVRERQEPTAALAARVGLLVTTDITARDAILGLAVIDPATAAETMAAVARKLYGAERVAALTVAGFFAYVNFQGPDAGCAFEAAREEAARHPLSDTRLLGLVEQALSTGLHPRQMRTLSGTGVGIAREKFGVELPAPSSDWL</sequence>
<proteinExistence type="predicted"/>
<keyword evidence="2" id="KW-1185">Reference proteome</keyword>
<dbReference type="EMBL" id="BLAH01000015">
    <property type="protein sequence ID" value="GES35208.1"/>
    <property type="molecule type" value="Genomic_DNA"/>
</dbReference>
<evidence type="ECO:0000313" key="1">
    <source>
        <dbReference type="EMBL" id="GES35208.1"/>
    </source>
</evidence>
<dbReference type="InterPro" id="IPR025447">
    <property type="entry name" value="DUF4192"/>
</dbReference>
<dbReference type="RefSeq" id="WP_006553201.1">
    <property type="nucleotide sequence ID" value="NZ_BAAAYP010000064.1"/>
</dbReference>
<comment type="caution">
    <text evidence="1">The sequence shown here is derived from an EMBL/GenBank/DDBJ whole genome shotgun (WGS) entry which is preliminary data.</text>
</comment>
<gene>
    <name evidence="1" type="ORF">RAJCM14343_0455</name>
</gene>
<protein>
    <recommendedName>
        <fullName evidence="3">DUF4192 domain-containing protein</fullName>
    </recommendedName>
</protein>
<evidence type="ECO:0008006" key="3">
    <source>
        <dbReference type="Google" id="ProtNLM"/>
    </source>
</evidence>
<accession>A0ABQ0YF86</accession>
<name>A0ABQ0YF86_9NOCA</name>